<organism evidence="6 7">
    <name type="scientific">Ophiophagus hannah</name>
    <name type="common">King cobra</name>
    <name type="synonym">Naja hannah</name>
    <dbReference type="NCBI Taxonomy" id="8665"/>
    <lineage>
        <taxon>Eukaryota</taxon>
        <taxon>Metazoa</taxon>
        <taxon>Chordata</taxon>
        <taxon>Craniata</taxon>
        <taxon>Vertebrata</taxon>
        <taxon>Euteleostomi</taxon>
        <taxon>Lepidosauria</taxon>
        <taxon>Squamata</taxon>
        <taxon>Bifurcata</taxon>
        <taxon>Unidentata</taxon>
        <taxon>Episquamata</taxon>
        <taxon>Toxicofera</taxon>
        <taxon>Serpentes</taxon>
        <taxon>Colubroidea</taxon>
        <taxon>Elapidae</taxon>
        <taxon>Elapinae</taxon>
        <taxon>Ophiophagus</taxon>
    </lineage>
</organism>
<dbReference type="PANTHER" id="PTHR35971">
    <property type="entry name" value="SI:DKEY-31G6.6"/>
    <property type="match status" value="1"/>
</dbReference>
<dbReference type="InterPro" id="IPR052385">
    <property type="entry name" value="Obscurin/Obscurin-like_Reg"/>
</dbReference>
<reference evidence="6 7" key="1">
    <citation type="journal article" date="2013" name="Proc. Natl. Acad. Sci. U.S.A.">
        <title>The king cobra genome reveals dynamic gene evolution and adaptation in the snake venom system.</title>
        <authorList>
            <person name="Vonk F.J."/>
            <person name="Casewell N.R."/>
            <person name="Henkel C.V."/>
            <person name="Heimberg A.M."/>
            <person name="Jansen H.J."/>
            <person name="McCleary R.J."/>
            <person name="Kerkkamp H.M."/>
            <person name="Vos R.A."/>
            <person name="Guerreiro I."/>
            <person name="Calvete J.J."/>
            <person name="Wuster W."/>
            <person name="Woods A.E."/>
            <person name="Logan J.M."/>
            <person name="Harrison R.A."/>
            <person name="Castoe T.A."/>
            <person name="de Koning A.P."/>
            <person name="Pollock D.D."/>
            <person name="Yandell M."/>
            <person name="Calderon D."/>
            <person name="Renjifo C."/>
            <person name="Currier R.B."/>
            <person name="Salgado D."/>
            <person name="Pla D."/>
            <person name="Sanz L."/>
            <person name="Hyder A.S."/>
            <person name="Ribeiro J.M."/>
            <person name="Arntzen J.W."/>
            <person name="van den Thillart G.E."/>
            <person name="Boetzer M."/>
            <person name="Pirovano W."/>
            <person name="Dirks R.P."/>
            <person name="Spaink H.P."/>
            <person name="Duboule D."/>
            <person name="McGlinn E."/>
            <person name="Kini R.M."/>
            <person name="Richardson M.K."/>
        </authorList>
    </citation>
    <scope>NUCLEOTIDE SEQUENCE</scope>
    <source>
        <tissue evidence="6">Blood</tissue>
    </source>
</reference>
<evidence type="ECO:0000256" key="1">
    <source>
        <dbReference type="ARBA" id="ARBA00004496"/>
    </source>
</evidence>
<keyword evidence="3" id="KW-0597">Phosphoprotein</keyword>
<dbReference type="PANTHER" id="PTHR35971:SF4">
    <property type="entry name" value="OBSCURIN"/>
    <property type="match status" value="1"/>
</dbReference>
<name>V8PCN3_OPHHA</name>
<gene>
    <name evidence="6" type="primary">Obscn</name>
    <name evidence="6" type="ORF">L345_01862</name>
</gene>
<dbReference type="EMBL" id="AZIM01000241">
    <property type="protein sequence ID" value="ETE72314.1"/>
    <property type="molecule type" value="Genomic_DNA"/>
</dbReference>
<dbReference type="PROSITE" id="PS50835">
    <property type="entry name" value="IG_LIKE"/>
    <property type="match status" value="1"/>
</dbReference>
<protein>
    <submittedName>
        <fullName evidence="6">Obscurin</fullName>
    </submittedName>
</protein>
<dbReference type="Gene3D" id="2.60.40.10">
    <property type="entry name" value="Immunoglobulins"/>
    <property type="match status" value="1"/>
</dbReference>
<evidence type="ECO:0000313" key="7">
    <source>
        <dbReference type="Proteomes" id="UP000018936"/>
    </source>
</evidence>
<dbReference type="InterPro" id="IPR003599">
    <property type="entry name" value="Ig_sub"/>
</dbReference>
<dbReference type="GO" id="GO:0005737">
    <property type="term" value="C:cytoplasm"/>
    <property type="evidence" value="ECO:0007669"/>
    <property type="project" value="UniProtKB-SubCell"/>
</dbReference>
<dbReference type="InterPro" id="IPR013783">
    <property type="entry name" value="Ig-like_fold"/>
</dbReference>
<evidence type="ECO:0000313" key="6">
    <source>
        <dbReference type="EMBL" id="ETE72314.1"/>
    </source>
</evidence>
<evidence type="ECO:0000259" key="5">
    <source>
        <dbReference type="PROSITE" id="PS50835"/>
    </source>
</evidence>
<dbReference type="InterPro" id="IPR007110">
    <property type="entry name" value="Ig-like_dom"/>
</dbReference>
<dbReference type="SMART" id="SM00408">
    <property type="entry name" value="IGc2"/>
    <property type="match status" value="1"/>
</dbReference>
<comment type="subcellular location">
    <subcellularLocation>
        <location evidence="1">Cytoplasm</location>
    </subcellularLocation>
</comment>
<dbReference type="InterPro" id="IPR036179">
    <property type="entry name" value="Ig-like_dom_sf"/>
</dbReference>
<accession>V8PCN3</accession>
<dbReference type="Proteomes" id="UP000018936">
    <property type="component" value="Unassembled WGS sequence"/>
</dbReference>
<dbReference type="OrthoDB" id="9033595at2759"/>
<keyword evidence="7" id="KW-1185">Reference proteome</keyword>
<keyword evidence="2" id="KW-0963">Cytoplasm</keyword>
<proteinExistence type="predicted"/>
<evidence type="ECO:0000256" key="2">
    <source>
        <dbReference type="ARBA" id="ARBA00022490"/>
    </source>
</evidence>
<sequence>MFANKEKIQKDIKTVPSETVSLSCEVAQAKTDVKWFKDGKLITASKKFKVETDGRSRHLIVQQVEKKDAGEYTCEANGQKLNFKVTVAGRKRFCMLIEENCQLPPQTCMNSRRELDGRKEKLHCLRDGLQGQSAGNCTQLHTKPIIQK</sequence>
<feature type="non-terminal residue" evidence="6">
    <location>
        <position position="1"/>
    </location>
</feature>
<dbReference type="InterPro" id="IPR013098">
    <property type="entry name" value="Ig_I-set"/>
</dbReference>
<dbReference type="AlphaFoldDB" id="V8PCN3"/>
<comment type="caution">
    <text evidence="6">The sequence shown here is derived from an EMBL/GenBank/DDBJ whole genome shotgun (WGS) entry which is preliminary data.</text>
</comment>
<dbReference type="InterPro" id="IPR003598">
    <property type="entry name" value="Ig_sub2"/>
</dbReference>
<dbReference type="SMART" id="SM00409">
    <property type="entry name" value="IG"/>
    <property type="match status" value="1"/>
</dbReference>
<dbReference type="SUPFAM" id="SSF48726">
    <property type="entry name" value="Immunoglobulin"/>
    <property type="match status" value="1"/>
</dbReference>
<evidence type="ECO:0000256" key="3">
    <source>
        <dbReference type="ARBA" id="ARBA00022553"/>
    </source>
</evidence>
<keyword evidence="4" id="KW-1015">Disulfide bond</keyword>
<dbReference type="FunFam" id="2.60.40.10:FF:001066">
    <property type="entry name" value="Obscurin-like protein 1 isoform 3"/>
    <property type="match status" value="1"/>
</dbReference>
<evidence type="ECO:0000256" key="4">
    <source>
        <dbReference type="ARBA" id="ARBA00023157"/>
    </source>
</evidence>
<dbReference type="Pfam" id="PF07679">
    <property type="entry name" value="I-set"/>
    <property type="match status" value="1"/>
</dbReference>
<feature type="domain" description="Ig-like" evidence="5">
    <location>
        <begin position="1"/>
        <end position="86"/>
    </location>
</feature>